<evidence type="ECO:0000313" key="5">
    <source>
        <dbReference type="EMBL" id="SAM07235.1"/>
    </source>
</evidence>
<keyword evidence="6" id="KW-1185">Reference proteome</keyword>
<evidence type="ECO:0000313" key="6">
    <source>
        <dbReference type="Proteomes" id="UP000078561"/>
    </source>
</evidence>
<feature type="domain" description="RRM" evidence="4">
    <location>
        <begin position="77"/>
        <end position="156"/>
    </location>
</feature>
<name>A0A168RQ32_ABSGL</name>
<keyword evidence="1 2" id="KW-0694">RNA-binding</keyword>
<dbReference type="InterPro" id="IPR012677">
    <property type="entry name" value="Nucleotide-bd_a/b_plait_sf"/>
</dbReference>
<evidence type="ECO:0000256" key="2">
    <source>
        <dbReference type="PROSITE-ProRule" id="PRU00176"/>
    </source>
</evidence>
<evidence type="ECO:0000259" key="4">
    <source>
        <dbReference type="PROSITE" id="PS50102"/>
    </source>
</evidence>
<protein>
    <recommendedName>
        <fullName evidence="4">RRM domain-containing protein</fullName>
    </recommendedName>
</protein>
<dbReference type="EMBL" id="LT554731">
    <property type="protein sequence ID" value="SAM07235.1"/>
    <property type="molecule type" value="Genomic_DNA"/>
</dbReference>
<dbReference type="Gene3D" id="3.30.70.330">
    <property type="match status" value="3"/>
</dbReference>
<dbReference type="PROSITE" id="PS50102">
    <property type="entry name" value="RRM"/>
    <property type="match status" value="2"/>
</dbReference>
<dbReference type="SMART" id="SM00360">
    <property type="entry name" value="RRM"/>
    <property type="match status" value="3"/>
</dbReference>
<dbReference type="Pfam" id="PF00076">
    <property type="entry name" value="RRM_1"/>
    <property type="match status" value="2"/>
</dbReference>
<organism evidence="5">
    <name type="scientific">Absidia glauca</name>
    <name type="common">Pin mould</name>
    <dbReference type="NCBI Taxonomy" id="4829"/>
    <lineage>
        <taxon>Eukaryota</taxon>
        <taxon>Fungi</taxon>
        <taxon>Fungi incertae sedis</taxon>
        <taxon>Mucoromycota</taxon>
        <taxon>Mucoromycotina</taxon>
        <taxon>Mucoromycetes</taxon>
        <taxon>Mucorales</taxon>
        <taxon>Cunninghamellaceae</taxon>
        <taxon>Absidia</taxon>
    </lineage>
</organism>
<dbReference type="InterPro" id="IPR035979">
    <property type="entry name" value="RBD_domain_sf"/>
</dbReference>
<proteinExistence type="predicted"/>
<reference evidence="5" key="1">
    <citation type="submission" date="2016-04" db="EMBL/GenBank/DDBJ databases">
        <authorList>
            <person name="Evans L.H."/>
            <person name="Alamgir A."/>
            <person name="Owens N."/>
            <person name="Weber N.D."/>
            <person name="Virtaneva K."/>
            <person name="Barbian K."/>
            <person name="Babar A."/>
            <person name="Rosenke K."/>
        </authorList>
    </citation>
    <scope>NUCLEOTIDE SEQUENCE [LARGE SCALE GENOMIC DNA]</scope>
    <source>
        <strain evidence="5">CBS 101.48</strain>
    </source>
</reference>
<sequence>MEQELQKWASNDWSSSSNSQYVDEIVPITDDLGDLQGNTLVPNSPYLSNEQALVEDDDNATQINDQEDLDKRGNPMACLFVASLNKDKTDEELNFTVYNYFEKWGDLINVKVFKDWKKRPYAFVQFERASNAQAALNESPGAILNGRSIRCELARVNRTLYLSSLHYPLGEKDVMEKLSIYGEVEHIRMDQDNAFGAYVKFRYRDDAIGAFLGLQKQSSSTRWLVCWCSNVNKTLSEDIAEDTRNHDMSCLFVGNLDKDIPRFELHQRFEAYGTIRSCNIVRKHNPLFDVTFAFVRYTTRDAASSAILAENGQSWYGHNLRVSYREHQKVKCTPRLLLMDQPYPGLLTAAPTPSNSHSQPHPPGLGIPASEVAGITSSYDAPYPASIDNASPTPRSNSNQYQLAIAGGGTTGVPPNPSDYIPSYNNRTSPHDTRAFSGKKKASYMRGTGKGLTVCHWYPVLLPYYQGPFDLSTGYQMYPHANTYYYRTSAHGQPWLEPVMTAPSYQPMHYERFTTVATPNEDASTNNTCDLANDDK</sequence>
<feature type="region of interest" description="Disordered" evidence="3">
    <location>
        <begin position="405"/>
        <end position="439"/>
    </location>
</feature>
<accession>A0A168RQ32</accession>
<dbReference type="Proteomes" id="UP000078561">
    <property type="component" value="Unassembled WGS sequence"/>
</dbReference>
<dbReference type="GO" id="GO:0003723">
    <property type="term" value="F:RNA binding"/>
    <property type="evidence" value="ECO:0007669"/>
    <property type="project" value="UniProtKB-UniRule"/>
</dbReference>
<gene>
    <name evidence="5" type="primary">ABSGL_12874.1 scaffold 13518</name>
</gene>
<evidence type="ECO:0000256" key="3">
    <source>
        <dbReference type="SAM" id="MobiDB-lite"/>
    </source>
</evidence>
<dbReference type="OMA" id="RSIRCEL"/>
<feature type="region of interest" description="Disordered" evidence="3">
    <location>
        <begin position="349"/>
        <end position="368"/>
    </location>
</feature>
<dbReference type="OrthoDB" id="410044at2759"/>
<dbReference type="STRING" id="4829.A0A168RQ32"/>
<dbReference type="CDD" id="cd00590">
    <property type="entry name" value="RRM_SF"/>
    <property type="match status" value="1"/>
</dbReference>
<dbReference type="SUPFAM" id="SSF54928">
    <property type="entry name" value="RNA-binding domain, RBD"/>
    <property type="match status" value="2"/>
</dbReference>
<feature type="domain" description="RRM" evidence="4">
    <location>
        <begin position="249"/>
        <end position="327"/>
    </location>
</feature>
<dbReference type="AlphaFoldDB" id="A0A168RQ32"/>
<dbReference type="InterPro" id="IPR000504">
    <property type="entry name" value="RRM_dom"/>
</dbReference>
<dbReference type="InParanoid" id="A0A168RQ32"/>
<dbReference type="InterPro" id="IPR052462">
    <property type="entry name" value="SLIRP/GR-RBP-like"/>
</dbReference>
<dbReference type="PANTHER" id="PTHR48027">
    <property type="entry name" value="HETEROGENEOUS NUCLEAR RIBONUCLEOPROTEIN 87F-RELATED"/>
    <property type="match status" value="1"/>
</dbReference>
<evidence type="ECO:0000256" key="1">
    <source>
        <dbReference type="ARBA" id="ARBA00022884"/>
    </source>
</evidence>